<evidence type="ECO:0000313" key="2">
    <source>
        <dbReference type="EMBL" id="CAM77038.1"/>
    </source>
</evidence>
<protein>
    <submittedName>
        <fullName evidence="2">Secreted protein</fullName>
    </submittedName>
</protein>
<dbReference type="EMBL" id="CU459003">
    <property type="protein sequence ID" value="CAM77038.1"/>
    <property type="molecule type" value="Genomic_DNA"/>
</dbReference>
<feature type="chain" id="PRO_5002674522" evidence="1">
    <location>
        <begin position="25"/>
        <end position="139"/>
    </location>
</feature>
<organism evidence="2">
    <name type="scientific">Magnetospirillum gryphiswaldense</name>
    <dbReference type="NCBI Taxonomy" id="55518"/>
    <lineage>
        <taxon>Bacteria</taxon>
        <taxon>Pseudomonadati</taxon>
        <taxon>Pseudomonadota</taxon>
        <taxon>Alphaproteobacteria</taxon>
        <taxon>Rhodospirillales</taxon>
        <taxon>Rhodospirillaceae</taxon>
        <taxon>Magnetospirillum</taxon>
    </lineage>
</organism>
<gene>
    <name evidence="2" type="ORF">MGR_3541</name>
</gene>
<feature type="signal peptide" evidence="1">
    <location>
        <begin position="1"/>
        <end position="24"/>
    </location>
</feature>
<name>A4U2D1_9PROT</name>
<sequence length="139" mass="14644">MMLRTVAVIAVLVVSGSWAGGVTAADRLSCRSASMVECRAAGCERQDMHSDLTVDSGRKSIRYCAGADCFDARVALVKAEDGSVSFAFDARSEPGRRGGRVDRLVTLHPGGKTATIGAFLADGTVLFSPMECRAAELDQ</sequence>
<evidence type="ECO:0000256" key="1">
    <source>
        <dbReference type="SAM" id="SignalP"/>
    </source>
</evidence>
<proteinExistence type="predicted"/>
<keyword evidence="1" id="KW-0732">Signal</keyword>
<dbReference type="AlphaFoldDB" id="A4U2D1"/>
<dbReference type="RefSeq" id="WP_158699432.1">
    <property type="nucleotide sequence ID" value="NZ_CP027527.1"/>
</dbReference>
<reference evidence="2" key="1">
    <citation type="journal article" date="2007" name="J. Bacteriol.">
        <title>Comparative genome analysis of four magnetotactic bacteria reveals a complex set of group-specific genes implicated in magnetosome biomineralization and function.</title>
        <authorList>
            <person name="Richter M."/>
            <person name="Kube M."/>
            <person name="Bazylinski D.A."/>
            <person name="Lombardot T."/>
            <person name="Gloeckner F.O."/>
            <person name="Reinhardt R."/>
            <person name="Schueler D."/>
        </authorList>
    </citation>
    <scope>NUCLEOTIDE SEQUENCE</scope>
    <source>
        <strain evidence="2">MSR-1</strain>
    </source>
</reference>
<accession>A4U2D1</accession>